<evidence type="ECO:0000256" key="1">
    <source>
        <dbReference type="SAM" id="Phobius"/>
    </source>
</evidence>
<name>A0A6J4QMC5_9ACTN</name>
<keyword evidence="1" id="KW-1133">Transmembrane helix</keyword>
<protein>
    <submittedName>
        <fullName evidence="2">Uncharacterized protein</fullName>
    </submittedName>
</protein>
<sequence length="60" mass="6797">MLHMERLLSKVGSRFTKVPERNHTYGVLSLVGGLIPVALLSLPYAHQDHYLSLLHLQRCS</sequence>
<gene>
    <name evidence="2" type="ORF">AVDCRST_MAG78-2898</name>
</gene>
<organism evidence="2">
    <name type="scientific">uncultured Rubrobacteraceae bacterium</name>
    <dbReference type="NCBI Taxonomy" id="349277"/>
    <lineage>
        <taxon>Bacteria</taxon>
        <taxon>Bacillati</taxon>
        <taxon>Actinomycetota</taxon>
        <taxon>Rubrobacteria</taxon>
        <taxon>Rubrobacterales</taxon>
        <taxon>Rubrobacteraceae</taxon>
        <taxon>environmental samples</taxon>
    </lineage>
</organism>
<evidence type="ECO:0000313" key="2">
    <source>
        <dbReference type="EMBL" id="CAA9446166.1"/>
    </source>
</evidence>
<accession>A0A6J4QMC5</accession>
<reference evidence="2" key="1">
    <citation type="submission" date="2020-02" db="EMBL/GenBank/DDBJ databases">
        <authorList>
            <person name="Meier V. D."/>
        </authorList>
    </citation>
    <scope>NUCLEOTIDE SEQUENCE</scope>
    <source>
        <strain evidence="2">AVDCRST_MAG78</strain>
    </source>
</reference>
<feature type="transmembrane region" description="Helical" evidence="1">
    <location>
        <begin position="24"/>
        <end position="45"/>
    </location>
</feature>
<keyword evidence="1" id="KW-0812">Transmembrane</keyword>
<keyword evidence="1" id="KW-0472">Membrane</keyword>
<dbReference type="AlphaFoldDB" id="A0A6J4QMC5"/>
<dbReference type="EMBL" id="CADCVB010000188">
    <property type="protein sequence ID" value="CAA9446166.1"/>
    <property type="molecule type" value="Genomic_DNA"/>
</dbReference>
<proteinExistence type="predicted"/>